<protein>
    <submittedName>
        <fullName evidence="3">Demethylmenaquinone methyltransferase/2-methoxy-6-polyprenyl-1,4-benzoquinol methylase</fullName>
        <ecNumber evidence="3">2.1.1.163</ecNumber>
        <ecNumber evidence="3">2.1.1.201</ecNumber>
    </submittedName>
</protein>
<name>A0A840NDG7_9PSEU</name>
<dbReference type="GO" id="GO:0043770">
    <property type="term" value="F:demethylmenaquinone methyltransferase activity"/>
    <property type="evidence" value="ECO:0007669"/>
    <property type="project" value="UniProtKB-EC"/>
</dbReference>
<comment type="caution">
    <text evidence="3">The sequence shown here is derived from an EMBL/GenBank/DDBJ whole genome shotgun (WGS) entry which is preliminary data.</text>
</comment>
<dbReference type="RefSeq" id="WP_184479296.1">
    <property type="nucleotide sequence ID" value="NZ_JACHIV010000001.1"/>
</dbReference>
<evidence type="ECO:0000313" key="3">
    <source>
        <dbReference type="EMBL" id="MBB5069634.1"/>
    </source>
</evidence>
<dbReference type="AlphaFoldDB" id="A0A840NDG7"/>
<evidence type="ECO:0000256" key="1">
    <source>
        <dbReference type="ARBA" id="ARBA00022679"/>
    </source>
</evidence>
<dbReference type="InterPro" id="IPR029063">
    <property type="entry name" value="SAM-dependent_MTases_sf"/>
</dbReference>
<dbReference type="EC" id="2.1.1.201" evidence="3"/>
<dbReference type="Gene3D" id="3.40.50.150">
    <property type="entry name" value="Vaccinia Virus protein VP39"/>
    <property type="match status" value="1"/>
</dbReference>
<dbReference type="GO" id="GO:0032259">
    <property type="term" value="P:methylation"/>
    <property type="evidence" value="ECO:0007669"/>
    <property type="project" value="UniProtKB-KW"/>
</dbReference>
<dbReference type="PANTHER" id="PTHR43861">
    <property type="entry name" value="TRANS-ACONITATE 2-METHYLTRANSFERASE-RELATED"/>
    <property type="match status" value="1"/>
</dbReference>
<dbReference type="Pfam" id="PF13649">
    <property type="entry name" value="Methyltransf_25"/>
    <property type="match status" value="1"/>
</dbReference>
<evidence type="ECO:0000259" key="2">
    <source>
        <dbReference type="Pfam" id="PF13649"/>
    </source>
</evidence>
<evidence type="ECO:0000313" key="4">
    <source>
        <dbReference type="Proteomes" id="UP000580474"/>
    </source>
</evidence>
<keyword evidence="4" id="KW-1185">Reference proteome</keyword>
<dbReference type="EMBL" id="JACHIV010000001">
    <property type="protein sequence ID" value="MBB5069634.1"/>
    <property type="molecule type" value="Genomic_DNA"/>
</dbReference>
<dbReference type="SUPFAM" id="SSF53335">
    <property type="entry name" value="S-adenosyl-L-methionine-dependent methyltransferases"/>
    <property type="match status" value="1"/>
</dbReference>
<accession>A0A840NDG7</accession>
<dbReference type="EC" id="2.1.1.163" evidence="3"/>
<keyword evidence="3" id="KW-0489">Methyltransferase</keyword>
<sequence length="216" mass="23430">MGSDDDALLAEQLAYYRAAAAEYDRPYRERGDLRALLDVLDDLPVTGDVLEAACGTGQWTGRLAARARSVTALDAAPEPLAVARARCASPNVRFVQADLFEWSPPRRYDVVFFGFWLSHVPPARLAGWWERVASMLAPGGAAIFVDDGPAEAASEDVLDGDVPMVRRRLADGGEHRVVKVFHDADALTGLLTGWGWSARVRPVCGNFTAGVARPPR</sequence>
<feature type="domain" description="Methyltransferase" evidence="2">
    <location>
        <begin position="49"/>
        <end position="140"/>
    </location>
</feature>
<keyword evidence="1 3" id="KW-0808">Transferase</keyword>
<reference evidence="3 4" key="1">
    <citation type="submission" date="2020-08" db="EMBL/GenBank/DDBJ databases">
        <title>Sequencing the genomes of 1000 actinobacteria strains.</title>
        <authorList>
            <person name="Klenk H.-P."/>
        </authorList>
    </citation>
    <scope>NUCLEOTIDE SEQUENCE [LARGE SCALE GENOMIC DNA]</scope>
    <source>
        <strain evidence="3 4">DSM 45582</strain>
    </source>
</reference>
<dbReference type="InterPro" id="IPR041698">
    <property type="entry name" value="Methyltransf_25"/>
</dbReference>
<proteinExistence type="predicted"/>
<organism evidence="3 4">
    <name type="scientific">Saccharopolyspora gloriosae</name>
    <dbReference type="NCBI Taxonomy" id="455344"/>
    <lineage>
        <taxon>Bacteria</taxon>
        <taxon>Bacillati</taxon>
        <taxon>Actinomycetota</taxon>
        <taxon>Actinomycetes</taxon>
        <taxon>Pseudonocardiales</taxon>
        <taxon>Pseudonocardiaceae</taxon>
        <taxon>Saccharopolyspora</taxon>
    </lineage>
</organism>
<dbReference type="Proteomes" id="UP000580474">
    <property type="component" value="Unassembled WGS sequence"/>
</dbReference>
<gene>
    <name evidence="3" type="ORF">BJ969_002722</name>
</gene>
<dbReference type="CDD" id="cd02440">
    <property type="entry name" value="AdoMet_MTases"/>
    <property type="match status" value="1"/>
</dbReference>
<dbReference type="GO" id="GO:0008425">
    <property type="term" value="F:2-methoxy-6-polyprenyl-1,4-benzoquinol methyltransferase activity"/>
    <property type="evidence" value="ECO:0007669"/>
    <property type="project" value="UniProtKB-EC"/>
</dbReference>